<feature type="region of interest" description="Disordered" evidence="3">
    <location>
        <begin position="131"/>
        <end position="156"/>
    </location>
</feature>
<organism evidence="5">
    <name type="scientific">uncultured Caudovirales phage</name>
    <dbReference type="NCBI Taxonomy" id="2100421"/>
    <lineage>
        <taxon>Viruses</taxon>
        <taxon>Duplodnaviria</taxon>
        <taxon>Heunggongvirae</taxon>
        <taxon>Uroviricota</taxon>
        <taxon>Caudoviricetes</taxon>
        <taxon>Peduoviridae</taxon>
        <taxon>Maltschvirus</taxon>
        <taxon>Maltschvirus maltsch</taxon>
    </lineage>
</organism>
<dbReference type="PANTHER" id="PTHR21666">
    <property type="entry name" value="PEPTIDASE-RELATED"/>
    <property type="match status" value="1"/>
</dbReference>
<evidence type="ECO:0000259" key="4">
    <source>
        <dbReference type="Pfam" id="PF01551"/>
    </source>
</evidence>
<protein>
    <submittedName>
        <fullName evidence="5">Peptidase M23</fullName>
    </submittedName>
</protein>
<dbReference type="SUPFAM" id="SSF51261">
    <property type="entry name" value="Duplicated hybrid motif"/>
    <property type="match status" value="1"/>
</dbReference>
<dbReference type="GO" id="GO:0004222">
    <property type="term" value="F:metalloendopeptidase activity"/>
    <property type="evidence" value="ECO:0007669"/>
    <property type="project" value="TreeGrafter"/>
</dbReference>
<dbReference type="InterPro" id="IPR050570">
    <property type="entry name" value="Cell_wall_metabolism_enzyme"/>
</dbReference>
<keyword evidence="2" id="KW-0081">Bacteriolytic enzyme</keyword>
<name>A0A6J7WXB4_9CAUD</name>
<dbReference type="Gene3D" id="2.70.70.10">
    <property type="entry name" value="Glucose Permease (Domain IIA)"/>
    <property type="match status" value="1"/>
</dbReference>
<evidence type="ECO:0000313" key="5">
    <source>
        <dbReference type="EMBL" id="CAB5221488.1"/>
    </source>
</evidence>
<sequence length="1166" mass="124043">MAGKRITKSVESLKEVVGLVDSLGTSVDFLEERLRGVFVQLSNMGQLPPINFNKTTQGGQSAAPQFTAVQTPSTPIPPALSYLGVAPHEPSQTRYNHVSPNFSFPPSVVHPNASMSSVFGPEISPAMRDVRSREGERKQNAVAAPDPDQNLGSPFAKNKTEDLRRTFGTLNDTLIGTNNTLSRLATSLEDFTKGQKSKGSDPVKEQTIAEERKPRQNLPKEENPYRDEGKEFSIFDKKAIFGALGAVSAAVSTYFKTEVATRSIGVGSQRIGEMARFGIAGSMQERALDSAMATDAGSLLRYQGDILLPGQTKYLGRGGFNNALEVSGRETNDRLELEKAKHSGSVSSSFTNGVMATGLGIIGGVALGMAAPGALAVGAVAGLGTLANGLLGASNDTYSQLTDGGLASSFMGPLIYGGRDNAKRVAADNKSRARSQLEQETYENALGLQEAELKANKQNEVAYSTYLQSVKSRKANTTLIGGYSIGAYSSLPFGVEEQYASAINGNHRFSDTPTEETKLKLDGPFAAGQNGQFFNYLSPKSKSGANIWGRSSPFGPDRINPKTGVGKEFHNGTDYAAPAGTDVPSFVAGKVIHSGHSKTLTNSVMIQDDHGGVATVGHLDKNFLPKVGERIELGQIIGKVGKYDPKDPHSSGEHIHVKYKNRSGVLVDPETLINPNTMEQIATSRKKEADKALTPISTVDITDIHKKYNLDMEQLYNYRARVLNVVNPDSVEAKNISRTTGLLDLQQAGLGSFDTLVGNLGGLNQARGTNDNTSALREIMTSAVAAGFDRSRSAQQFVESVVDLSGRLGVTDTDSLSKSLSLSSKLMSADITSDRADEKGLSKAKSAMESLASATSESDGLMGAVKAAVLTRRGVKLNSGAHIYATMSSAQISSMINTLEDKKGVNSIKDVNNFDAEALLQVAEGKTFQEKRQWVVDNLKQLRTSIGSVQNAAATSVGDKAKPVDKLFAEIKDKPLQEQYEAIRAEAQKHAVSGSVNGRMNPDAAAQQYIESFTSRLDMSKPGQKSLEDLIKSGNAAYTNKIDESVSASVDSMGRTGSARATSPMTVSGMRGLVAKGYNLNVPGLGLISGVADFDEKSKTTVGKKSLEEYGKRGVASIAAEAKAFSRFGPDSPVKIDDGSIRSLANEIVKALKGQPTGNGKSIIGK</sequence>
<dbReference type="GO" id="GO:0031640">
    <property type="term" value="P:killing of cells of another organism"/>
    <property type="evidence" value="ECO:0007669"/>
    <property type="project" value="UniProtKB-KW"/>
</dbReference>
<dbReference type="InterPro" id="IPR011055">
    <property type="entry name" value="Dup_hybrid_motif"/>
</dbReference>
<evidence type="ECO:0000256" key="2">
    <source>
        <dbReference type="ARBA" id="ARBA00022638"/>
    </source>
</evidence>
<accession>A0A6J7WXB4</accession>
<gene>
    <name evidence="5" type="ORF">UFOVP244_177</name>
</gene>
<dbReference type="PANTHER" id="PTHR21666:SF270">
    <property type="entry name" value="MUREIN HYDROLASE ACTIVATOR ENVC"/>
    <property type="match status" value="1"/>
</dbReference>
<dbReference type="Pfam" id="PF01551">
    <property type="entry name" value="Peptidase_M23"/>
    <property type="match status" value="1"/>
</dbReference>
<evidence type="ECO:0000256" key="1">
    <source>
        <dbReference type="ARBA" id="ARBA00022529"/>
    </source>
</evidence>
<dbReference type="CDD" id="cd12797">
    <property type="entry name" value="M23_peptidase"/>
    <property type="match status" value="1"/>
</dbReference>
<dbReference type="GO" id="GO:0042742">
    <property type="term" value="P:defense response to bacterium"/>
    <property type="evidence" value="ECO:0007669"/>
    <property type="project" value="UniProtKB-KW"/>
</dbReference>
<dbReference type="EMBL" id="LR798292">
    <property type="protein sequence ID" value="CAB5221488.1"/>
    <property type="molecule type" value="Genomic_DNA"/>
</dbReference>
<proteinExistence type="predicted"/>
<feature type="region of interest" description="Disordered" evidence="3">
    <location>
        <begin position="192"/>
        <end position="227"/>
    </location>
</feature>
<keyword evidence="1" id="KW-0929">Antimicrobial</keyword>
<feature type="domain" description="M23ase beta-sheet core" evidence="4">
    <location>
        <begin position="569"/>
        <end position="669"/>
    </location>
</feature>
<dbReference type="InterPro" id="IPR016047">
    <property type="entry name" value="M23ase_b-sheet_dom"/>
</dbReference>
<reference evidence="5" key="1">
    <citation type="submission" date="2020-05" db="EMBL/GenBank/DDBJ databases">
        <authorList>
            <person name="Chiriac C."/>
            <person name="Salcher M."/>
            <person name="Ghai R."/>
            <person name="Kavagutti S V."/>
        </authorList>
    </citation>
    <scope>NUCLEOTIDE SEQUENCE</scope>
</reference>
<evidence type="ECO:0000256" key="3">
    <source>
        <dbReference type="SAM" id="MobiDB-lite"/>
    </source>
</evidence>